<keyword evidence="4 5" id="KW-0560">Oxidoreductase</keyword>
<dbReference type="InterPro" id="IPR029479">
    <property type="entry name" value="Nitroreductase"/>
</dbReference>
<evidence type="ECO:0000313" key="7">
    <source>
        <dbReference type="EMBL" id="MBR0672136.1"/>
    </source>
</evidence>
<accession>A0A9X9WYA7</accession>
<dbReference type="InterPro" id="IPR000415">
    <property type="entry name" value="Nitroreductase-like"/>
</dbReference>
<reference evidence="7" key="2">
    <citation type="journal article" date="2021" name="Syst. Appl. Microbiol.">
        <title>Roseomonas hellenica sp. nov., isolated from roots of wild-growing Alkanna tinctoria.</title>
        <authorList>
            <person name="Rat A."/>
            <person name="Naranjo H.D."/>
            <person name="Lebbe L."/>
            <person name="Cnockaert M."/>
            <person name="Krigas N."/>
            <person name="Grigoriadou K."/>
            <person name="Maloupa E."/>
            <person name="Willems A."/>
        </authorList>
    </citation>
    <scope>NUCLEOTIDE SEQUENCE</scope>
    <source>
        <strain evidence="7">LMG 31231</strain>
    </source>
</reference>
<reference evidence="7" key="1">
    <citation type="submission" date="2020-01" db="EMBL/GenBank/DDBJ databases">
        <authorList>
            <person name="Rat A."/>
        </authorList>
    </citation>
    <scope>NUCLEOTIDE SEQUENCE</scope>
    <source>
        <strain evidence="7">LMG 31231</strain>
    </source>
</reference>
<dbReference type="RefSeq" id="WP_211862543.1">
    <property type="nucleotide sequence ID" value="NZ_JAAEDM010000033.1"/>
</dbReference>
<evidence type="ECO:0000256" key="5">
    <source>
        <dbReference type="PIRNR" id="PIRNR005426"/>
    </source>
</evidence>
<dbReference type="AlphaFoldDB" id="A0A9X9WYA7"/>
<comment type="similarity">
    <text evidence="1 5">Belongs to the flavin oxidoreductase frp family.</text>
</comment>
<gene>
    <name evidence="7" type="ORF">GXW76_13220</name>
</gene>
<protein>
    <submittedName>
        <fullName evidence="7">NADPH-dependent oxidoreductase</fullName>
    </submittedName>
</protein>
<dbReference type="Gene3D" id="3.40.109.10">
    <property type="entry name" value="NADH Oxidase"/>
    <property type="match status" value="1"/>
</dbReference>
<keyword evidence="8" id="KW-1185">Reference proteome</keyword>
<dbReference type="PANTHER" id="PTHR43425">
    <property type="entry name" value="OXYGEN-INSENSITIVE NADPH NITROREDUCTASE"/>
    <property type="match status" value="1"/>
</dbReference>
<name>A0A9X9WYA7_9PROT</name>
<keyword evidence="3 5" id="KW-0288">FMN</keyword>
<evidence type="ECO:0000313" key="8">
    <source>
        <dbReference type="Proteomes" id="UP001138751"/>
    </source>
</evidence>
<dbReference type="PANTHER" id="PTHR43425:SF2">
    <property type="entry name" value="OXYGEN-INSENSITIVE NADPH NITROREDUCTASE"/>
    <property type="match status" value="1"/>
</dbReference>
<dbReference type="EMBL" id="JAAEDM010000033">
    <property type="protein sequence ID" value="MBR0672136.1"/>
    <property type="molecule type" value="Genomic_DNA"/>
</dbReference>
<proteinExistence type="inferred from homology"/>
<keyword evidence="5" id="KW-0521">NADP</keyword>
<evidence type="ECO:0000256" key="1">
    <source>
        <dbReference type="ARBA" id="ARBA00008366"/>
    </source>
</evidence>
<dbReference type="GO" id="GO:0016491">
    <property type="term" value="F:oxidoreductase activity"/>
    <property type="evidence" value="ECO:0007669"/>
    <property type="project" value="UniProtKB-UniRule"/>
</dbReference>
<dbReference type="InterPro" id="IPR016446">
    <property type="entry name" value="Flavin_OxRdtase_Frp"/>
</dbReference>
<keyword evidence="2 5" id="KW-0285">Flavoprotein</keyword>
<dbReference type="Proteomes" id="UP001138751">
    <property type="component" value="Unassembled WGS sequence"/>
</dbReference>
<dbReference type="SUPFAM" id="SSF55469">
    <property type="entry name" value="FMN-dependent nitroreductase-like"/>
    <property type="match status" value="1"/>
</dbReference>
<dbReference type="PIRSF" id="PIRSF005426">
    <property type="entry name" value="Frp"/>
    <property type="match status" value="1"/>
</dbReference>
<organism evidence="7 8">
    <name type="scientific">Neoroseomonas soli</name>
    <dbReference type="NCBI Taxonomy" id="1081025"/>
    <lineage>
        <taxon>Bacteria</taxon>
        <taxon>Pseudomonadati</taxon>
        <taxon>Pseudomonadota</taxon>
        <taxon>Alphaproteobacteria</taxon>
        <taxon>Acetobacterales</taxon>
        <taxon>Acetobacteraceae</taxon>
        <taxon>Neoroseomonas</taxon>
    </lineage>
</organism>
<evidence type="ECO:0000256" key="4">
    <source>
        <dbReference type="ARBA" id="ARBA00023002"/>
    </source>
</evidence>
<evidence type="ECO:0000256" key="3">
    <source>
        <dbReference type="ARBA" id="ARBA00022643"/>
    </source>
</evidence>
<feature type="domain" description="Nitroreductase" evidence="6">
    <location>
        <begin position="31"/>
        <end position="184"/>
    </location>
</feature>
<dbReference type="Pfam" id="PF00881">
    <property type="entry name" value="Nitroreductase"/>
    <property type="match status" value="1"/>
</dbReference>
<sequence>MTPADLIHARYGSVPFEPPEDVPPALAALLDRRVTRRYRGEEVPDPLLDTILAAAQSAPSKSDLQQYSIVVTRDAAKIARVADWIGTMPWIKDAPVLLLFCGDMRRGQRACELHGRAHANNNMDTFLNTAVDAALAMGMAIAAADAAGLGTCPISYVRSHIEKVGPLFGLPEGVYPVAGLSLGWPASRNEVTPRLPPSAVVHRERYADSGLDLALADYDALRPRQKPRYPEVHGPAPEGCTWSENAARQLSVPERFGFRTWLRLRGFTLD</sequence>
<evidence type="ECO:0000259" key="6">
    <source>
        <dbReference type="Pfam" id="PF00881"/>
    </source>
</evidence>
<evidence type="ECO:0000256" key="2">
    <source>
        <dbReference type="ARBA" id="ARBA00022630"/>
    </source>
</evidence>
<comment type="caution">
    <text evidence="7">The sequence shown here is derived from an EMBL/GenBank/DDBJ whole genome shotgun (WGS) entry which is preliminary data.</text>
</comment>